<keyword evidence="2" id="KW-1185">Reference proteome</keyword>
<dbReference type="STRING" id="33114.A0A2G2VU83"/>
<dbReference type="AlphaFoldDB" id="A0A2G2VU83"/>
<gene>
    <name evidence="1" type="ORF">CQW23_24238</name>
</gene>
<dbReference type="OrthoDB" id="1742863at2759"/>
<comment type="caution">
    <text evidence="1">The sequence shown here is derived from an EMBL/GenBank/DDBJ whole genome shotgun (WGS) entry which is preliminary data.</text>
</comment>
<dbReference type="PANTHER" id="PTHR46602:SF1">
    <property type="entry name" value="PROTEIN SUPPRESSOR OF GENE SILENCING 3"/>
    <property type="match status" value="1"/>
</dbReference>
<dbReference type="InterPro" id="IPR044287">
    <property type="entry name" value="SGS3"/>
</dbReference>
<dbReference type="PANTHER" id="PTHR46602">
    <property type="entry name" value="PROTEIN SUPPRESSOR OF GENE SILENCING 3"/>
    <property type="match status" value="1"/>
</dbReference>
<evidence type="ECO:0000313" key="1">
    <source>
        <dbReference type="EMBL" id="PHT36538.1"/>
    </source>
</evidence>
<reference evidence="2" key="2">
    <citation type="journal article" date="2017" name="J. Anim. Genet.">
        <title>Multiple reference genome sequences of hot pepper reveal the massive evolution of plant disease resistance genes by retroduplication.</title>
        <authorList>
            <person name="Kim S."/>
            <person name="Park J."/>
            <person name="Yeom S.-I."/>
            <person name="Kim Y.-M."/>
            <person name="Seo E."/>
            <person name="Kim K.-T."/>
            <person name="Kim M.-S."/>
            <person name="Lee J.M."/>
            <person name="Cheong K."/>
            <person name="Shin H.-S."/>
            <person name="Kim S.-B."/>
            <person name="Han K."/>
            <person name="Lee J."/>
            <person name="Park M."/>
            <person name="Lee H.-A."/>
            <person name="Lee H.-Y."/>
            <person name="Lee Y."/>
            <person name="Oh S."/>
            <person name="Lee J.H."/>
            <person name="Choi E."/>
            <person name="Choi E."/>
            <person name="Lee S.E."/>
            <person name="Jeon J."/>
            <person name="Kim H."/>
            <person name="Choi G."/>
            <person name="Song H."/>
            <person name="Lee J."/>
            <person name="Lee S.-C."/>
            <person name="Kwon J.-K."/>
            <person name="Lee H.-Y."/>
            <person name="Koo N."/>
            <person name="Hong Y."/>
            <person name="Kim R.W."/>
            <person name="Kang W.-H."/>
            <person name="Huh J.H."/>
            <person name="Kang B.-C."/>
            <person name="Yang T.-J."/>
            <person name="Lee Y.-H."/>
            <person name="Bennetzen J.L."/>
            <person name="Choi D."/>
        </authorList>
    </citation>
    <scope>NUCLEOTIDE SEQUENCE [LARGE SCALE GENOMIC DNA]</scope>
    <source>
        <strain evidence="2">cv. PBC81</strain>
    </source>
</reference>
<evidence type="ECO:0008006" key="3">
    <source>
        <dbReference type="Google" id="ProtNLM"/>
    </source>
</evidence>
<accession>A0A2G2VU83</accession>
<dbReference type="EMBL" id="MLFT02000010">
    <property type="protein sequence ID" value="PHT36538.1"/>
    <property type="molecule type" value="Genomic_DNA"/>
</dbReference>
<dbReference type="Gene3D" id="3.30.70.2890">
    <property type="entry name" value="XS domain"/>
    <property type="match status" value="2"/>
</dbReference>
<proteinExistence type="predicted"/>
<evidence type="ECO:0000313" key="2">
    <source>
        <dbReference type="Proteomes" id="UP000224567"/>
    </source>
</evidence>
<protein>
    <recommendedName>
        <fullName evidence="3">XS domain-containing protein</fullName>
    </recommendedName>
</protein>
<organism evidence="1 2">
    <name type="scientific">Capsicum baccatum</name>
    <name type="common">Peruvian pepper</name>
    <dbReference type="NCBI Taxonomy" id="33114"/>
    <lineage>
        <taxon>Eukaryota</taxon>
        <taxon>Viridiplantae</taxon>
        <taxon>Streptophyta</taxon>
        <taxon>Embryophyta</taxon>
        <taxon>Tracheophyta</taxon>
        <taxon>Spermatophyta</taxon>
        <taxon>Magnoliopsida</taxon>
        <taxon>eudicotyledons</taxon>
        <taxon>Gunneridae</taxon>
        <taxon>Pentapetalae</taxon>
        <taxon>asterids</taxon>
        <taxon>lamiids</taxon>
        <taxon>Solanales</taxon>
        <taxon>Solanaceae</taxon>
        <taxon>Solanoideae</taxon>
        <taxon>Capsiceae</taxon>
        <taxon>Capsicum</taxon>
    </lineage>
</organism>
<reference evidence="1 2" key="1">
    <citation type="journal article" date="2017" name="Genome Biol.">
        <title>New reference genome sequences of hot pepper reveal the massive evolution of plant disease-resistance genes by retroduplication.</title>
        <authorList>
            <person name="Kim S."/>
            <person name="Park J."/>
            <person name="Yeom S.I."/>
            <person name="Kim Y.M."/>
            <person name="Seo E."/>
            <person name="Kim K.T."/>
            <person name="Kim M.S."/>
            <person name="Lee J.M."/>
            <person name="Cheong K."/>
            <person name="Shin H.S."/>
            <person name="Kim S.B."/>
            <person name="Han K."/>
            <person name="Lee J."/>
            <person name="Park M."/>
            <person name="Lee H.A."/>
            <person name="Lee H.Y."/>
            <person name="Lee Y."/>
            <person name="Oh S."/>
            <person name="Lee J.H."/>
            <person name="Choi E."/>
            <person name="Choi E."/>
            <person name="Lee S.E."/>
            <person name="Jeon J."/>
            <person name="Kim H."/>
            <person name="Choi G."/>
            <person name="Song H."/>
            <person name="Lee J."/>
            <person name="Lee S.C."/>
            <person name="Kwon J.K."/>
            <person name="Lee H.Y."/>
            <person name="Koo N."/>
            <person name="Hong Y."/>
            <person name="Kim R.W."/>
            <person name="Kang W.H."/>
            <person name="Huh J.H."/>
            <person name="Kang B.C."/>
            <person name="Yang T.J."/>
            <person name="Lee Y.H."/>
            <person name="Bennetzen J.L."/>
            <person name="Choi D."/>
        </authorList>
    </citation>
    <scope>NUCLEOTIDE SEQUENCE [LARGE SCALE GENOMIC DNA]</scope>
    <source>
        <strain evidence="2">cv. PBC81</strain>
    </source>
</reference>
<dbReference type="GO" id="GO:0031047">
    <property type="term" value="P:regulatory ncRNA-mediated gene silencing"/>
    <property type="evidence" value="ECO:0007669"/>
    <property type="project" value="InterPro"/>
</dbReference>
<dbReference type="Proteomes" id="UP000224567">
    <property type="component" value="Unassembled WGS sequence"/>
</dbReference>
<dbReference type="GO" id="GO:0051607">
    <property type="term" value="P:defense response to virus"/>
    <property type="evidence" value="ECO:0007669"/>
    <property type="project" value="InterPro"/>
</dbReference>
<dbReference type="InterPro" id="IPR038588">
    <property type="entry name" value="XS_domain_sf"/>
</dbReference>
<name>A0A2G2VU83_CAPBA</name>
<sequence length="387" mass="45811">MLDRDGVLDIIGMYLMVLENLQCRKWVMEVSHRLLQFLLLEKMHGIGLLEMPQLIPRYFPLASDYDKAGENDVEDNELDFIDKSDDDWHCPAWKVGPGTIKWFTGLQSLITHAKTKLVRVKLHRELAEHFEEELRQRGTSVIPPSKMYGKWDGFEFKDKEIVWPPMVVIMNTRLDKDKNDKAYAVRYIEAEHLSEHFSEIGRDRDASECHPVHFCPVGKLLLYGYMADKRDIDNFNQHSTRKSRLKFELRSYKGTYWNSAKHMRDDNQQLIWFKNKAKALEECLSLGRDNTKFIKLQDKKIEEFMEERVTLVQTHEYRIAALRCKYWEQEVEPERKVDLELAKLMEKYSSKQWHHVTKFLKYSKTKVFKFGTSSDCGPKLSLPMYIS</sequence>